<protein>
    <recommendedName>
        <fullName evidence="2">Retroviral polymerase SH3-like domain-containing protein</fullName>
    </recommendedName>
</protein>
<gene>
    <name evidence="3" type="ORF">C1H46_031506</name>
</gene>
<evidence type="ECO:0000259" key="2">
    <source>
        <dbReference type="Pfam" id="PF25597"/>
    </source>
</evidence>
<feature type="domain" description="Retroviral polymerase SH3-like" evidence="2">
    <location>
        <begin position="35"/>
        <end position="95"/>
    </location>
</feature>
<dbReference type="InterPro" id="IPR057670">
    <property type="entry name" value="SH3_retrovirus"/>
</dbReference>
<feature type="region of interest" description="Disordered" evidence="1">
    <location>
        <begin position="121"/>
        <end position="192"/>
    </location>
</feature>
<organism evidence="3 4">
    <name type="scientific">Malus baccata</name>
    <name type="common">Siberian crab apple</name>
    <name type="synonym">Pyrus baccata</name>
    <dbReference type="NCBI Taxonomy" id="106549"/>
    <lineage>
        <taxon>Eukaryota</taxon>
        <taxon>Viridiplantae</taxon>
        <taxon>Streptophyta</taxon>
        <taxon>Embryophyta</taxon>
        <taxon>Tracheophyta</taxon>
        <taxon>Spermatophyta</taxon>
        <taxon>Magnoliopsida</taxon>
        <taxon>eudicotyledons</taxon>
        <taxon>Gunneridae</taxon>
        <taxon>Pentapetalae</taxon>
        <taxon>rosids</taxon>
        <taxon>fabids</taxon>
        <taxon>Rosales</taxon>
        <taxon>Rosaceae</taxon>
        <taxon>Amygdaloideae</taxon>
        <taxon>Maleae</taxon>
        <taxon>Malus</taxon>
    </lineage>
</organism>
<name>A0A540L8Z6_MALBA</name>
<dbReference type="AlphaFoldDB" id="A0A540L8Z6"/>
<comment type="caution">
    <text evidence="3">The sequence shown here is derived from an EMBL/GenBank/DDBJ whole genome shotgun (WGS) entry which is preliminary data.</text>
</comment>
<dbReference type="STRING" id="106549.A0A540L8Z6"/>
<dbReference type="EMBL" id="VIEB01000700">
    <property type="protein sequence ID" value="TQD82945.1"/>
    <property type="molecule type" value="Genomic_DNA"/>
</dbReference>
<reference evidence="3 4" key="1">
    <citation type="journal article" date="2019" name="G3 (Bethesda)">
        <title>Sequencing of a Wild Apple (Malus baccata) Genome Unravels the Differences Between Cultivated and Wild Apple Species Regarding Disease Resistance and Cold Tolerance.</title>
        <authorList>
            <person name="Chen X."/>
        </authorList>
    </citation>
    <scope>NUCLEOTIDE SEQUENCE [LARGE SCALE GENOMIC DNA]</scope>
    <source>
        <strain evidence="4">cv. Shandingzi</strain>
        <tissue evidence="3">Leaves</tissue>
    </source>
</reference>
<proteinExistence type="predicted"/>
<feature type="compositionally biased region" description="Polar residues" evidence="1">
    <location>
        <begin position="141"/>
        <end position="157"/>
    </location>
</feature>
<evidence type="ECO:0000256" key="1">
    <source>
        <dbReference type="SAM" id="MobiDB-lite"/>
    </source>
</evidence>
<accession>A0A540L8Z6</accession>
<evidence type="ECO:0000313" key="4">
    <source>
        <dbReference type="Proteomes" id="UP000315295"/>
    </source>
</evidence>
<sequence>MYLINRLPISGLTKSPWELLFNQPPDYSKLKVFGCQCYPWLKPYTPSKLDAKSKSCVFLGYSLQHKGFRCLDPLTTRIYISRHVVFDETTYPFKSLPLNSFTSETSSSDFSPSLDLHFSTHVSPSPPANNSSEPQCPSVPQPITQIPSSTEPSSCTQSVDHSLSSSSSVSLNDSSLAPLQSRPPPISRNTHPMITRSKAGLHMSRAYAATKHPFPVDLDFVPSTYL</sequence>
<dbReference type="Proteomes" id="UP000315295">
    <property type="component" value="Unassembled WGS sequence"/>
</dbReference>
<evidence type="ECO:0000313" key="3">
    <source>
        <dbReference type="EMBL" id="TQD82945.1"/>
    </source>
</evidence>
<feature type="compositionally biased region" description="Low complexity" evidence="1">
    <location>
        <begin position="158"/>
        <end position="176"/>
    </location>
</feature>
<keyword evidence="4" id="KW-1185">Reference proteome</keyword>
<dbReference type="Pfam" id="PF25597">
    <property type="entry name" value="SH3_retrovirus"/>
    <property type="match status" value="1"/>
</dbReference>